<gene>
    <name evidence="1" type="ORF">HID58_033517</name>
</gene>
<dbReference type="Proteomes" id="UP000824890">
    <property type="component" value="Unassembled WGS sequence"/>
</dbReference>
<sequence length="232" mass="25435">MEIHSMHRERKVDLAGPDCLSSVFPPLLPSLSCDSGRFHHAWRLVAWSEDAVVEKVLCGGEVAHYGRGRLLQLRRRRFFFLREVEALFAPPLPVQCFERGRLSLAPPSSYSFRRVEATTALRCQLETRGDFGYRKRSLKKIELSMDRGESDDAFHGGPPVMKTGVASGKGRRNADPVRVLAAFRGGADQVEVVCDACRSEGADASTWHAASLLDASSPTASVGLYGLGHGPV</sequence>
<evidence type="ECO:0000313" key="2">
    <source>
        <dbReference type="Proteomes" id="UP000824890"/>
    </source>
</evidence>
<keyword evidence="2" id="KW-1185">Reference proteome</keyword>
<comment type="caution">
    <text evidence="1">The sequence shown here is derived from an EMBL/GenBank/DDBJ whole genome shotgun (WGS) entry which is preliminary data.</text>
</comment>
<organism evidence="1 2">
    <name type="scientific">Brassica napus</name>
    <name type="common">Rape</name>
    <dbReference type="NCBI Taxonomy" id="3708"/>
    <lineage>
        <taxon>Eukaryota</taxon>
        <taxon>Viridiplantae</taxon>
        <taxon>Streptophyta</taxon>
        <taxon>Embryophyta</taxon>
        <taxon>Tracheophyta</taxon>
        <taxon>Spermatophyta</taxon>
        <taxon>Magnoliopsida</taxon>
        <taxon>eudicotyledons</taxon>
        <taxon>Gunneridae</taxon>
        <taxon>Pentapetalae</taxon>
        <taxon>rosids</taxon>
        <taxon>malvids</taxon>
        <taxon>Brassicales</taxon>
        <taxon>Brassicaceae</taxon>
        <taxon>Brassiceae</taxon>
        <taxon>Brassica</taxon>
    </lineage>
</organism>
<proteinExistence type="predicted"/>
<evidence type="ECO:0000313" key="1">
    <source>
        <dbReference type="EMBL" id="KAH0910196.1"/>
    </source>
</evidence>
<protein>
    <submittedName>
        <fullName evidence="1">Uncharacterized protein</fullName>
    </submittedName>
</protein>
<accession>A0ABQ8BZG4</accession>
<reference evidence="1 2" key="1">
    <citation type="submission" date="2021-05" db="EMBL/GenBank/DDBJ databases">
        <title>Genome Assembly of Synthetic Allotetraploid Brassica napus Reveals Homoeologous Exchanges between Subgenomes.</title>
        <authorList>
            <person name="Davis J.T."/>
        </authorList>
    </citation>
    <scope>NUCLEOTIDE SEQUENCE [LARGE SCALE GENOMIC DNA]</scope>
    <source>
        <strain evidence="2">cv. Da-Ae</strain>
        <tissue evidence="1">Seedling</tissue>
    </source>
</reference>
<dbReference type="EMBL" id="JAGKQM010000009">
    <property type="protein sequence ID" value="KAH0910196.1"/>
    <property type="molecule type" value="Genomic_DNA"/>
</dbReference>
<name>A0ABQ8BZG4_BRANA</name>